<dbReference type="Pfam" id="PF13427">
    <property type="entry name" value="AadA_C"/>
    <property type="match status" value="1"/>
</dbReference>
<dbReference type="Gene3D" id="3.30.460.10">
    <property type="entry name" value="Beta Polymerase, domain 2"/>
    <property type="match status" value="1"/>
</dbReference>
<dbReference type="GO" id="GO:0070566">
    <property type="term" value="F:adenylyltransferase activity"/>
    <property type="evidence" value="ECO:0007669"/>
    <property type="project" value="InterPro"/>
</dbReference>
<dbReference type="SUPFAM" id="SSF81301">
    <property type="entry name" value="Nucleotidyltransferase"/>
    <property type="match status" value="1"/>
</dbReference>
<accession>A0A508WV09</accession>
<gene>
    <name evidence="9" type="ORF">EMEDMD4_1080059</name>
</gene>
<evidence type="ECO:0000256" key="1">
    <source>
        <dbReference type="ARBA" id="ARBA00022679"/>
    </source>
</evidence>
<keyword evidence="9" id="KW-0548">Nucleotidyltransferase</keyword>
<comment type="catalytic activity">
    <reaction evidence="6">
        <text>streptomycin + ATP = 3''-O-adenylylstreptomycin + diphosphate</text>
        <dbReference type="Rhea" id="RHEA:20245"/>
        <dbReference type="ChEBI" id="CHEBI:30616"/>
        <dbReference type="ChEBI" id="CHEBI:33019"/>
        <dbReference type="ChEBI" id="CHEBI:58007"/>
        <dbReference type="ChEBI" id="CHEBI:58605"/>
        <dbReference type="EC" id="2.7.7.47"/>
    </reaction>
</comment>
<evidence type="ECO:0000313" key="9">
    <source>
        <dbReference type="EMBL" id="VTZ59481.1"/>
    </source>
</evidence>
<feature type="domain" description="Polymerase beta nucleotidyltransferase" evidence="8">
    <location>
        <begin position="19"/>
        <end position="73"/>
    </location>
</feature>
<dbReference type="AlphaFoldDB" id="A0A508WV09"/>
<evidence type="ECO:0000256" key="3">
    <source>
        <dbReference type="ARBA" id="ARBA00035126"/>
    </source>
</evidence>
<dbReference type="InterPro" id="IPR041633">
    <property type="entry name" value="Polbeta"/>
</dbReference>
<dbReference type="PIRSF" id="PIRSF000819">
    <property type="entry name" value="Streptomycin_3-adenylyltransf"/>
    <property type="match status" value="1"/>
</dbReference>
<evidence type="ECO:0000256" key="4">
    <source>
        <dbReference type="ARBA" id="ARBA00035252"/>
    </source>
</evidence>
<sequence>MQSATPPQPSDQALAASETISRILQDALLAVYLHGSAVSGGLRPQSDVDLLAVTDRPMTDEQRRALLSALLRISGRHPRPPGAPRCVELMVFLQVDISAPMFPVRAEFIYGEWLRDAFESGQLPMPVSDPENTLVLAQARQEAVPILGPEPTGLLPSIPLEHVRGAMREALPVLVDGLHGDERNVLLTLARMWRTSVSGDFITKDAAAEWAANQMPDTEAQTLLYARDAYLGRVKDEWSNRKTAAQRTAALLRQRVAEAL</sequence>
<evidence type="ECO:0000259" key="7">
    <source>
        <dbReference type="Pfam" id="PF13427"/>
    </source>
</evidence>
<protein>
    <recommendedName>
        <fullName evidence="4">Aminoglycoside (3'') (9) adenylyltransferase</fullName>
        <ecNumber evidence="3">2.7.7.47</ecNumber>
    </recommendedName>
</protein>
<comment type="catalytic activity">
    <reaction evidence="5">
        <text>spectinomycin + ATP = 9-O-adenylylspectinomycin + diphosphate</text>
        <dbReference type="Rhea" id="RHEA:63228"/>
        <dbReference type="ChEBI" id="CHEBI:30616"/>
        <dbReference type="ChEBI" id="CHEBI:33019"/>
        <dbReference type="ChEBI" id="CHEBI:146260"/>
        <dbReference type="ChEBI" id="CHEBI:146261"/>
    </reaction>
</comment>
<name>A0A508WV09_9HYPH</name>
<evidence type="ECO:0000313" key="10">
    <source>
        <dbReference type="Proteomes" id="UP000507954"/>
    </source>
</evidence>
<evidence type="ECO:0000256" key="6">
    <source>
        <dbReference type="ARBA" id="ARBA00048566"/>
    </source>
</evidence>
<dbReference type="EC" id="2.7.7.47" evidence="3"/>
<dbReference type="InterPro" id="IPR025184">
    <property type="entry name" value="AadA_C"/>
</dbReference>
<evidence type="ECO:0000256" key="5">
    <source>
        <dbReference type="ARBA" id="ARBA00047831"/>
    </source>
</evidence>
<reference evidence="9 10" key="1">
    <citation type="submission" date="2019-06" db="EMBL/GenBank/DDBJ databases">
        <authorList>
            <person name="Le Quere A."/>
            <person name="Colella S."/>
        </authorList>
    </citation>
    <scope>NUCLEOTIDE SEQUENCE [LARGE SCALE GENOMIC DNA]</scope>
    <source>
        <strain evidence="9">EmedicaeMD41</strain>
    </source>
</reference>
<dbReference type="Pfam" id="PF18765">
    <property type="entry name" value="Polbeta"/>
    <property type="match status" value="1"/>
</dbReference>
<dbReference type="InterPro" id="IPR024172">
    <property type="entry name" value="AadA/Aad9"/>
</dbReference>
<keyword evidence="2" id="KW-0046">Antibiotic resistance</keyword>
<proteinExistence type="predicted"/>
<dbReference type="RefSeq" id="WP_028054670.1">
    <property type="nucleotide sequence ID" value="NZ_CABFNB010000011.1"/>
</dbReference>
<dbReference type="CDD" id="cd05403">
    <property type="entry name" value="NT_KNTase_like"/>
    <property type="match status" value="1"/>
</dbReference>
<dbReference type="InterPro" id="IPR043519">
    <property type="entry name" value="NT_sf"/>
</dbReference>
<evidence type="ECO:0000259" key="8">
    <source>
        <dbReference type="Pfam" id="PF18765"/>
    </source>
</evidence>
<dbReference type="GO" id="GO:0046677">
    <property type="term" value="P:response to antibiotic"/>
    <property type="evidence" value="ECO:0007669"/>
    <property type="project" value="UniProtKB-KW"/>
</dbReference>
<dbReference type="Proteomes" id="UP000507954">
    <property type="component" value="Unassembled WGS sequence"/>
</dbReference>
<dbReference type="GO" id="GO:0009012">
    <property type="term" value="F:aminoglycoside 3''-adenylyltransferase activity"/>
    <property type="evidence" value="ECO:0007669"/>
    <property type="project" value="UniProtKB-EC"/>
</dbReference>
<dbReference type="EMBL" id="CABFNB010000011">
    <property type="protein sequence ID" value="VTZ59481.1"/>
    <property type="molecule type" value="Genomic_DNA"/>
</dbReference>
<evidence type="ECO:0000256" key="2">
    <source>
        <dbReference type="ARBA" id="ARBA00023251"/>
    </source>
</evidence>
<organism evidence="9 10">
    <name type="scientific">Sinorhizobium medicae</name>
    <dbReference type="NCBI Taxonomy" id="110321"/>
    <lineage>
        <taxon>Bacteria</taxon>
        <taxon>Pseudomonadati</taxon>
        <taxon>Pseudomonadota</taxon>
        <taxon>Alphaproteobacteria</taxon>
        <taxon>Hyphomicrobiales</taxon>
        <taxon>Rhizobiaceae</taxon>
        <taxon>Sinorhizobium/Ensifer group</taxon>
        <taxon>Sinorhizobium</taxon>
    </lineage>
</organism>
<feature type="domain" description="Adenylyltransferase AadA C-terminal" evidence="7">
    <location>
        <begin position="154"/>
        <end position="252"/>
    </location>
</feature>
<keyword evidence="1 9" id="KW-0808">Transferase</keyword>